<protein>
    <recommendedName>
        <fullName evidence="5">DUF3304 domain-containing protein</fullName>
    </recommendedName>
</protein>
<evidence type="ECO:0008006" key="5">
    <source>
        <dbReference type="Google" id="ProtNLM"/>
    </source>
</evidence>
<reference evidence="3 4" key="1">
    <citation type="journal article" date="2018" name="Front. Microbiol.">
        <title>Discovery of Phloeophagus Beetles as a Source of Pseudomonas Strains That Produce Potentially New Bioactive Substances and Description of Pseudomonas bohemica sp. nov.</title>
        <authorList>
            <person name="Saati-Santamaria Z."/>
            <person name="Lopez-Mondejar R."/>
            <person name="Jimenez-Gomez A."/>
            <person name="Diez-Mendez A."/>
            <person name="Vetrovsky T."/>
            <person name="Igual J.M."/>
            <person name="Velazquez E."/>
            <person name="Kolarik M."/>
            <person name="Rivas R."/>
            <person name="Garcia-Fraile P."/>
        </authorList>
    </citation>
    <scope>NUCLEOTIDE SEQUENCE [LARGE SCALE GENOMIC DNA]</scope>
    <source>
        <strain evidence="1 4">A2-NA12</strain>
        <strain evidence="2 3">A2-NA13</strain>
    </source>
</reference>
<dbReference type="EMBL" id="PEGB01000001">
    <property type="protein sequence ID" value="RLU13194.1"/>
    <property type="molecule type" value="Genomic_DNA"/>
</dbReference>
<proteinExistence type="predicted"/>
<comment type="caution">
    <text evidence="1">The sequence shown here is derived from an EMBL/GenBank/DDBJ whole genome shotgun (WGS) entry which is preliminary data.</text>
</comment>
<dbReference type="Pfam" id="PF11745">
    <property type="entry name" value="DUF3304"/>
    <property type="match status" value="1"/>
</dbReference>
<evidence type="ECO:0000313" key="2">
    <source>
        <dbReference type="EMBL" id="RLU13194.1"/>
    </source>
</evidence>
<sequence>MNDVAGPNIGPHQGGGKQVYCSALGLVGLGGCHAVPDKVVSAPVKGFNHTPAEIMRFSINGAGGARIPPNQGGGNEICCSELPKQWSPGLKAIVEWDKDLDPYGAVKRDKHGQIDKKAYVSHSAGFSHHSTTVEIPKYAKELCALQVHFLPCDQVRVSTTCFSYSHPDYPDKAYFQVQESKTCPAL</sequence>
<keyword evidence="3" id="KW-1185">Reference proteome</keyword>
<accession>A0A3L8CRJ1</accession>
<dbReference type="AlphaFoldDB" id="A0A3L8CRJ1"/>
<evidence type="ECO:0000313" key="3">
    <source>
        <dbReference type="Proteomes" id="UP000282140"/>
    </source>
</evidence>
<dbReference type="Proteomes" id="UP000282140">
    <property type="component" value="Unassembled WGS sequence"/>
</dbReference>
<gene>
    <name evidence="1" type="ORF">CS076_11605</name>
    <name evidence="2" type="ORF">CS078_01390</name>
</gene>
<organism evidence="1 4">
    <name type="scientific">Pseudomonas prosekii</name>
    <dbReference type="NCBI Taxonomy" id="1148509"/>
    <lineage>
        <taxon>Bacteria</taxon>
        <taxon>Pseudomonadati</taxon>
        <taxon>Pseudomonadota</taxon>
        <taxon>Gammaproteobacteria</taxon>
        <taxon>Pseudomonadales</taxon>
        <taxon>Pseudomonadaceae</taxon>
        <taxon>Pseudomonas</taxon>
    </lineage>
</organism>
<evidence type="ECO:0000313" key="4">
    <source>
        <dbReference type="Proteomes" id="UP000282672"/>
    </source>
</evidence>
<name>A0A3L8CRJ1_9PSED</name>
<evidence type="ECO:0000313" key="1">
    <source>
        <dbReference type="EMBL" id="RLU10827.1"/>
    </source>
</evidence>
<dbReference type="InterPro" id="IPR021733">
    <property type="entry name" value="DUF3304"/>
</dbReference>
<dbReference type="EMBL" id="PEGA01000010">
    <property type="protein sequence ID" value="RLU10827.1"/>
    <property type="molecule type" value="Genomic_DNA"/>
</dbReference>
<dbReference type="Proteomes" id="UP000282672">
    <property type="component" value="Unassembled WGS sequence"/>
</dbReference>